<dbReference type="Proteomes" id="UP000327148">
    <property type="component" value="Unassembled WGS sequence"/>
</dbReference>
<accession>A0A5N1GNC6</accession>
<dbReference type="RefSeq" id="WP_070430870.1">
    <property type="nucleotide sequence ID" value="NZ_VYWO01000001.1"/>
</dbReference>
<name>A0A5N1GNC6_9LACT</name>
<gene>
    <name evidence="1" type="ORF">F6I03_01085</name>
</gene>
<comment type="caution">
    <text evidence="1">The sequence shown here is derived from an EMBL/GenBank/DDBJ whole genome shotgun (WGS) entry which is preliminary data.</text>
</comment>
<dbReference type="AlphaFoldDB" id="A0A5N1GNC6"/>
<evidence type="ECO:0000313" key="2">
    <source>
        <dbReference type="Proteomes" id="UP000327148"/>
    </source>
</evidence>
<proteinExistence type="predicted"/>
<dbReference type="STRING" id="119206.AWM72_08845"/>
<dbReference type="EMBL" id="VYWO01000001">
    <property type="protein sequence ID" value="KAA9301826.1"/>
    <property type="molecule type" value="Genomic_DNA"/>
</dbReference>
<evidence type="ECO:0000313" key="1">
    <source>
        <dbReference type="EMBL" id="KAA9301826.1"/>
    </source>
</evidence>
<organism evidence="1 2">
    <name type="scientific">Aerococcus sanguinicola</name>
    <dbReference type="NCBI Taxonomy" id="119206"/>
    <lineage>
        <taxon>Bacteria</taxon>
        <taxon>Bacillati</taxon>
        <taxon>Bacillota</taxon>
        <taxon>Bacilli</taxon>
        <taxon>Lactobacillales</taxon>
        <taxon>Aerococcaceae</taxon>
        <taxon>Aerococcus</taxon>
    </lineage>
</organism>
<sequence>MADKSLFEYLYQEWRDLRCQFPWQLTYDERSTGIILQVHLPVPQEVAQTSHLRDGLNQQSDQFAYLSLSFRFGYYSKDISLQPGIFILAPNLDNGTYSGDYVQVLLKWIRYTLRQAEQQLRDLGQADRVGLDLTWPEAAVKEDIAKRRAVNRYGNKERYSLEVY</sequence>
<reference evidence="1 2" key="1">
    <citation type="submission" date="2019-09" db="EMBL/GenBank/DDBJ databases">
        <title>Draft genome sequence assemblies of isolates from the urinary tract.</title>
        <authorList>
            <person name="Mores C.R."/>
            <person name="Putonti C."/>
            <person name="Wolfe A.J."/>
        </authorList>
    </citation>
    <scope>NUCLEOTIDE SEQUENCE [LARGE SCALE GENOMIC DNA]</scope>
    <source>
        <strain evidence="1 2">UMB623</strain>
    </source>
</reference>
<protein>
    <submittedName>
        <fullName evidence="1">Uncharacterized protein</fullName>
    </submittedName>
</protein>
<dbReference type="OrthoDB" id="2135173at2"/>